<dbReference type="InterPro" id="IPR012552">
    <property type="entry name" value="DVL"/>
</dbReference>
<dbReference type="Proteomes" id="UP000289738">
    <property type="component" value="Chromosome B06"/>
</dbReference>
<keyword evidence="5" id="KW-1133">Transmembrane helix</keyword>
<organism evidence="9 10">
    <name type="scientific">Arachis hypogaea</name>
    <name type="common">Peanut</name>
    <dbReference type="NCBI Taxonomy" id="3818"/>
    <lineage>
        <taxon>Eukaryota</taxon>
        <taxon>Viridiplantae</taxon>
        <taxon>Streptophyta</taxon>
        <taxon>Embryophyta</taxon>
        <taxon>Tracheophyta</taxon>
        <taxon>Spermatophyta</taxon>
        <taxon>Magnoliopsida</taxon>
        <taxon>eudicotyledons</taxon>
        <taxon>Gunneridae</taxon>
        <taxon>Pentapetalae</taxon>
        <taxon>rosids</taxon>
        <taxon>fabids</taxon>
        <taxon>Fabales</taxon>
        <taxon>Fabaceae</taxon>
        <taxon>Papilionoideae</taxon>
        <taxon>50 kb inversion clade</taxon>
        <taxon>dalbergioids sensu lato</taxon>
        <taxon>Dalbergieae</taxon>
        <taxon>Pterocarpus clade</taxon>
        <taxon>Arachis</taxon>
    </lineage>
</organism>
<comment type="similarity">
    <text evidence="7">Belongs to the DVL/RTFL small polypeptides family.</text>
</comment>
<protein>
    <recommendedName>
        <fullName evidence="11">DVL family protein</fullName>
    </recommendedName>
</protein>
<evidence type="ECO:0000256" key="7">
    <source>
        <dbReference type="ARBA" id="ARBA00024340"/>
    </source>
</evidence>
<dbReference type="InterPro" id="IPR051525">
    <property type="entry name" value="DVL_RTFL_regulatory"/>
</dbReference>
<reference evidence="9 10" key="1">
    <citation type="submission" date="2019-01" db="EMBL/GenBank/DDBJ databases">
        <title>Sequencing of cultivated peanut Arachis hypogaea provides insights into genome evolution and oil improvement.</title>
        <authorList>
            <person name="Chen X."/>
        </authorList>
    </citation>
    <scope>NUCLEOTIDE SEQUENCE [LARGE SCALE GENOMIC DNA]</scope>
    <source>
        <strain evidence="10">cv. Fuhuasheng</strain>
        <tissue evidence="9">Leaves</tissue>
    </source>
</reference>
<feature type="compositionally biased region" description="Polar residues" evidence="8">
    <location>
        <begin position="1"/>
        <end position="17"/>
    </location>
</feature>
<keyword evidence="4" id="KW-0812">Transmembrane</keyword>
<keyword evidence="6" id="KW-0472">Membrane</keyword>
<evidence type="ECO:0000256" key="6">
    <source>
        <dbReference type="ARBA" id="ARBA00023136"/>
    </source>
</evidence>
<keyword evidence="10" id="KW-1185">Reference proteome</keyword>
<keyword evidence="2" id="KW-0217">Developmental protein</keyword>
<gene>
    <name evidence="9" type="ORF">Ahy_B06g081117</name>
</gene>
<evidence type="ECO:0000256" key="3">
    <source>
        <dbReference type="ARBA" id="ARBA00022475"/>
    </source>
</evidence>
<proteinExistence type="inferred from homology"/>
<dbReference type="PANTHER" id="PTHR33102">
    <property type="entry name" value="DVL19-RELATED-RELATED"/>
    <property type="match status" value="1"/>
</dbReference>
<dbReference type="GO" id="GO:0048367">
    <property type="term" value="P:shoot system development"/>
    <property type="evidence" value="ECO:0007669"/>
    <property type="project" value="UniProtKB-ARBA"/>
</dbReference>
<evidence type="ECO:0000256" key="4">
    <source>
        <dbReference type="ARBA" id="ARBA00022692"/>
    </source>
</evidence>
<dbReference type="Pfam" id="PF08137">
    <property type="entry name" value="DVL"/>
    <property type="match status" value="1"/>
</dbReference>
<keyword evidence="3" id="KW-1003">Cell membrane</keyword>
<accession>A0A444YK19</accession>
<evidence type="ECO:0000256" key="2">
    <source>
        <dbReference type="ARBA" id="ARBA00022473"/>
    </source>
</evidence>
<evidence type="ECO:0000313" key="9">
    <source>
        <dbReference type="EMBL" id="RYR02300.1"/>
    </source>
</evidence>
<evidence type="ECO:0000313" key="10">
    <source>
        <dbReference type="Proteomes" id="UP000289738"/>
    </source>
</evidence>
<evidence type="ECO:0008006" key="11">
    <source>
        <dbReference type="Google" id="ProtNLM"/>
    </source>
</evidence>
<sequence length="71" mass="8568">MNCSHPTISQSHNNNRQKQQEEEQICNRSACHNNNKSFGKKCRHLMKEQRAKFYILRRCIAMLLCWDEHSY</sequence>
<dbReference type="EMBL" id="SDMP01000016">
    <property type="protein sequence ID" value="RYR02300.1"/>
    <property type="molecule type" value="Genomic_DNA"/>
</dbReference>
<dbReference type="GO" id="GO:0005886">
    <property type="term" value="C:plasma membrane"/>
    <property type="evidence" value="ECO:0007669"/>
    <property type="project" value="UniProtKB-SubCell"/>
</dbReference>
<evidence type="ECO:0000256" key="1">
    <source>
        <dbReference type="ARBA" id="ARBA00004162"/>
    </source>
</evidence>
<feature type="region of interest" description="Disordered" evidence="8">
    <location>
        <begin position="1"/>
        <end position="21"/>
    </location>
</feature>
<comment type="caution">
    <text evidence="9">The sequence shown here is derived from an EMBL/GenBank/DDBJ whole genome shotgun (WGS) entry which is preliminary data.</text>
</comment>
<evidence type="ECO:0000256" key="5">
    <source>
        <dbReference type="ARBA" id="ARBA00022989"/>
    </source>
</evidence>
<comment type="subcellular location">
    <subcellularLocation>
        <location evidence="1">Cell membrane</location>
        <topology evidence="1">Single-pass membrane protein</topology>
    </subcellularLocation>
</comment>
<name>A0A444YK19_ARAHY</name>
<dbReference type="GO" id="GO:0008285">
    <property type="term" value="P:negative regulation of cell population proliferation"/>
    <property type="evidence" value="ECO:0007669"/>
    <property type="project" value="InterPro"/>
</dbReference>
<evidence type="ECO:0000256" key="8">
    <source>
        <dbReference type="SAM" id="MobiDB-lite"/>
    </source>
</evidence>
<dbReference type="AlphaFoldDB" id="A0A444YK19"/>